<keyword evidence="1" id="KW-0238">DNA-binding</keyword>
<reference evidence="5" key="2">
    <citation type="journal article" date="2021" name="World Allergy Organ. J.">
        <title>Chromosome-level assembly of Dermatophagoides farinae genome and transcriptome reveals two novel allergens Der f 37 and Der f 39.</title>
        <authorList>
            <person name="Chen J."/>
            <person name="Cai Z."/>
            <person name="Fan D."/>
            <person name="Hu J."/>
            <person name="Hou Y."/>
            <person name="He Y."/>
            <person name="Zhang Z."/>
            <person name="Zhao Z."/>
            <person name="Gao P."/>
            <person name="Hu W."/>
            <person name="Sun J."/>
            <person name="Li J."/>
            <person name="Ji K."/>
        </authorList>
    </citation>
    <scope>NUCLEOTIDE SEQUENCE</scope>
    <source>
        <strain evidence="5">JKM2019</strain>
    </source>
</reference>
<dbReference type="InterPro" id="IPR055315">
    <property type="entry name" value="Cramped-like"/>
</dbReference>
<dbReference type="CDD" id="cd00167">
    <property type="entry name" value="SANT"/>
    <property type="match status" value="1"/>
</dbReference>
<organism evidence="5">
    <name type="scientific">Dermatophagoides farinae</name>
    <name type="common">American house dust mite</name>
    <dbReference type="NCBI Taxonomy" id="6954"/>
    <lineage>
        <taxon>Eukaryota</taxon>
        <taxon>Metazoa</taxon>
        <taxon>Ecdysozoa</taxon>
        <taxon>Arthropoda</taxon>
        <taxon>Chelicerata</taxon>
        <taxon>Arachnida</taxon>
        <taxon>Acari</taxon>
        <taxon>Acariformes</taxon>
        <taxon>Sarcoptiformes</taxon>
        <taxon>Astigmata</taxon>
        <taxon>Psoroptidia</taxon>
        <taxon>Analgoidea</taxon>
        <taxon>Pyroglyphidae</taxon>
        <taxon>Dermatophagoidinae</taxon>
        <taxon>Dermatophagoides</taxon>
    </lineage>
</organism>
<dbReference type="GO" id="GO:0005634">
    <property type="term" value="C:nucleus"/>
    <property type="evidence" value="ECO:0007669"/>
    <property type="project" value="TreeGrafter"/>
</dbReference>
<dbReference type="GO" id="GO:0003677">
    <property type="term" value="F:DNA binding"/>
    <property type="evidence" value="ECO:0007669"/>
    <property type="project" value="UniProtKB-KW"/>
</dbReference>
<feature type="compositionally biased region" description="Acidic residues" evidence="3">
    <location>
        <begin position="607"/>
        <end position="619"/>
    </location>
</feature>
<feature type="domain" description="Myb-like" evidence="4">
    <location>
        <begin position="197"/>
        <end position="257"/>
    </location>
</feature>
<evidence type="ECO:0000256" key="3">
    <source>
        <dbReference type="SAM" id="MobiDB-lite"/>
    </source>
</evidence>
<name>A0A9D4PA99_DERFA</name>
<protein>
    <recommendedName>
        <fullName evidence="4">Myb-like domain-containing protein</fullName>
    </recommendedName>
</protein>
<feature type="compositionally biased region" description="Polar residues" evidence="3">
    <location>
        <begin position="27"/>
        <end position="59"/>
    </location>
</feature>
<feature type="compositionally biased region" description="Polar residues" evidence="3">
    <location>
        <begin position="660"/>
        <end position="674"/>
    </location>
</feature>
<feature type="compositionally biased region" description="Low complexity" evidence="3">
    <location>
        <begin position="60"/>
        <end position="76"/>
    </location>
</feature>
<feature type="compositionally biased region" description="Basic and acidic residues" evidence="3">
    <location>
        <begin position="509"/>
        <end position="527"/>
    </location>
</feature>
<feature type="compositionally biased region" description="Basic residues" evidence="3">
    <location>
        <begin position="481"/>
        <end position="491"/>
    </location>
</feature>
<gene>
    <name evidence="5" type="ORF">HUG17_2234</name>
</gene>
<feature type="region of interest" description="Disordered" evidence="3">
    <location>
        <begin position="25"/>
        <end position="95"/>
    </location>
</feature>
<feature type="compositionally biased region" description="Low complexity" evidence="3">
    <location>
        <begin position="763"/>
        <end position="772"/>
    </location>
</feature>
<feature type="region of interest" description="Disordered" evidence="3">
    <location>
        <begin position="921"/>
        <end position="942"/>
    </location>
</feature>
<evidence type="ECO:0000259" key="4">
    <source>
        <dbReference type="SMART" id="SM00717"/>
    </source>
</evidence>
<feature type="compositionally biased region" description="Low complexity" evidence="3">
    <location>
        <begin position="109"/>
        <end position="124"/>
    </location>
</feature>
<feature type="compositionally biased region" description="Low complexity" evidence="3">
    <location>
        <begin position="928"/>
        <end position="942"/>
    </location>
</feature>
<dbReference type="EMBL" id="SDOV01000001">
    <property type="protein sequence ID" value="KAH7646696.1"/>
    <property type="molecule type" value="Genomic_DNA"/>
</dbReference>
<accession>A0A9D4PA99</accession>
<dbReference type="GO" id="GO:0007389">
    <property type="term" value="P:pattern specification process"/>
    <property type="evidence" value="ECO:0007669"/>
    <property type="project" value="TreeGrafter"/>
</dbReference>
<comment type="caution">
    <text evidence="5">The sequence shown here is derived from an EMBL/GenBank/DDBJ whole genome shotgun (WGS) entry which is preliminary data.</text>
</comment>
<dbReference type="Gene3D" id="1.10.10.60">
    <property type="entry name" value="Homeodomain-like"/>
    <property type="match status" value="1"/>
</dbReference>
<feature type="compositionally biased region" description="Low complexity" evidence="3">
    <location>
        <begin position="492"/>
        <end position="501"/>
    </location>
</feature>
<dbReference type="PANTHER" id="PTHR21677:SF1">
    <property type="entry name" value="PROTEIN CRAMPED-LIKE"/>
    <property type="match status" value="1"/>
</dbReference>
<dbReference type="InterPro" id="IPR001005">
    <property type="entry name" value="SANT/Myb"/>
</dbReference>
<feature type="compositionally biased region" description="Low complexity" evidence="3">
    <location>
        <begin position="783"/>
        <end position="799"/>
    </location>
</feature>
<evidence type="ECO:0000256" key="1">
    <source>
        <dbReference type="ARBA" id="ARBA00023125"/>
    </source>
</evidence>
<feature type="region of interest" description="Disordered" evidence="3">
    <location>
        <begin position="763"/>
        <end position="799"/>
    </location>
</feature>
<dbReference type="PANTHER" id="PTHR21677">
    <property type="entry name" value="CRAMPED PROTEIN"/>
    <property type="match status" value="1"/>
</dbReference>
<proteinExistence type="predicted"/>
<feature type="region of interest" description="Disordered" evidence="3">
    <location>
        <begin position="109"/>
        <end position="195"/>
    </location>
</feature>
<feature type="compositionally biased region" description="Polar residues" evidence="3">
    <location>
        <begin position="129"/>
        <end position="160"/>
    </location>
</feature>
<dbReference type="AlphaFoldDB" id="A0A9D4PA99"/>
<keyword evidence="2" id="KW-0539">Nucleus</keyword>
<feature type="region of interest" description="Disordered" evidence="3">
    <location>
        <begin position="817"/>
        <end position="864"/>
    </location>
</feature>
<evidence type="ECO:0000313" key="5">
    <source>
        <dbReference type="EMBL" id="KAH7646696.1"/>
    </source>
</evidence>
<feature type="compositionally biased region" description="Low complexity" evidence="3">
    <location>
        <begin position="161"/>
        <end position="191"/>
    </location>
</feature>
<dbReference type="Proteomes" id="UP000828236">
    <property type="component" value="Unassembled WGS sequence"/>
</dbReference>
<reference evidence="5" key="1">
    <citation type="submission" date="2020-06" db="EMBL/GenBank/DDBJ databases">
        <authorList>
            <person name="Ji K."/>
            <person name="Li J."/>
        </authorList>
    </citation>
    <scope>NUCLEOTIDE SEQUENCE</scope>
    <source>
        <strain evidence="5">JKM2019</strain>
        <tissue evidence="5">Whole body</tissue>
    </source>
</reference>
<feature type="compositionally biased region" description="Low complexity" evidence="3">
    <location>
        <begin position="840"/>
        <end position="859"/>
    </location>
</feature>
<dbReference type="GO" id="GO:0003682">
    <property type="term" value="F:chromatin binding"/>
    <property type="evidence" value="ECO:0007669"/>
    <property type="project" value="InterPro"/>
</dbReference>
<evidence type="ECO:0000256" key="2">
    <source>
        <dbReference type="ARBA" id="ARBA00023242"/>
    </source>
</evidence>
<feature type="region of interest" description="Disordered" evidence="3">
    <location>
        <begin position="605"/>
        <end position="674"/>
    </location>
</feature>
<dbReference type="SMART" id="SM00717">
    <property type="entry name" value="SANT"/>
    <property type="match status" value="1"/>
</dbReference>
<sequence>MPPIMRTIKRRRLDNTNDVEIECSSLLDEQSSAKQSLSPLNNHPSQQQQQESLPDDQNVSSGSSPPSTTTTATTTTNETDNFKTPLPVSNDHFGIRRKSNRILSLKRLNQSQQQNSNLVTSSTSDHNDLQQQAQISECDQSNNISAVDPSNQKPNQASNISSTALNNNVTTSNSSSSTTNATGTNSQNSNSGKSLRKIQAWTEDDIRWFFEALGEHGKDFPHIQSYIASRCEKKGIASELIKNYEQVRHFYYRMWHKISQLLKISSDVEKGVQEIYGLINYGEIWKKFGSKVDCRLNVSLQQLVDYGYTVVKMKGKNVRIRTPVCNALKKIHNIDNKINKPATQPSMPKEIGIELIPATNADWIRVHSIAQNPRLRTRLGMQQRLSTLICYLEKRWNANRIRSSVSDSSIDQSDSNNNDKCRLRLRARNSSRLCDVTLKSTANSISYHSYRSTTHGIGQIDLSLSAYMKNMFNDTNSGLMKKSKMNKKSAAAKKSTTTTTTDLPVSKDSNNECDTKDVKDDNGKDDPQQPVDLFKLLDSMNEELEISPNHMNDTKNDLSYSDKWKNTFEHQDSIDTTITNSNVDDEDIRLPEPPANQTLAQWLAGGDIDDDDNNDEDDGGGGGGSNVNKPMMNDDLDCDNESMKNISDNDHHSIKIVDPSKTTTSTNRKQRSQEMMTETVQLLTAEQARIGWTMNEGKAVTIGELYLLFCQPEKIILEYTWIIDDDPSTVCDNESIQPKPLNILQKFLIAANMTLMSYKKSTCNSTVSTSSNSRKRQANKNLTTTTTTTTNANHQQSSSQLLSNIIQETILNDCPNQEQSSNCVNGDDDGKNSKQSIDAKSGQLSSSSSSKSNHQKSCSITNENVNEKIKTTKNNRTTAVCVDDPHKVDEVLKELKIRGRRFGKPVNKFMYNHHPSKILNMNGNNRISQPPHQQQQSTSKSSTVLLKVRASNLRQSADSTTTSIPKQIVLTATTNDVIKNSEKSSSVLIPIQLETAKSSSSTIDSNDSTTYLQLMPSTQNLSIQTNTIVASKELDKTNEWFSNSNHNDDVGRSFLFPNNGDYDGGGYDQHSIQSSSMVKMLNETLDEPVTVPTFASALPTDIIETHMNTFAEDNSIDLMAKFADLAEQITSTDHNGKL</sequence>
<feature type="region of interest" description="Disordered" evidence="3">
    <location>
        <begin position="476"/>
        <end position="530"/>
    </location>
</feature>